<sequence length="384" mass="38326">MSERLITSADVPALLAGAEFFSTSAAGEGIDFAGVWLGDILDHAGPVRLVAAGDLDPGTVCAAVGAMGSTTAMAELPPSGDEPAVLASALAGRCGPLGAVLPLNAASVNALFPVAAAALLELPLIDCDGMGRVFPLIHQTTFELAGLPLAPMAAVSAGFDALLLETGSARAERLARVVAQSAGGWLLCALYPTRVGRLAGAAIPGSVSRVLEVGRVLLAHAPGRPAGAGPVTLAGGRWQGDAAVAPHERLLAGLAAVTGASVLGGGRLVEVGPSVRQAAALFPGNPVGLAVHDHDSGRLIRIEAHNELILALSDGSLAAAVPDLVCLLDRGTLRMTGPGRLTAGDQVDVLVVPAAPLWHTIPGLALGGPGAFGFPLRHPKEAAG</sequence>
<evidence type="ECO:0000313" key="3">
    <source>
        <dbReference type="EMBL" id="MCK2216094.1"/>
    </source>
</evidence>
<feature type="domain" description="S-Me-THD-like C-terminal" evidence="2">
    <location>
        <begin position="170"/>
        <end position="376"/>
    </location>
</feature>
<proteinExistence type="predicted"/>
<dbReference type="EMBL" id="JAKRKC020000001">
    <property type="protein sequence ID" value="MCK2216094.1"/>
    <property type="molecule type" value="Genomic_DNA"/>
</dbReference>
<dbReference type="Gene3D" id="2.40.390.10">
    <property type="entry name" value="CV3147-like"/>
    <property type="match status" value="1"/>
</dbReference>
<dbReference type="Gene3D" id="3.40.1610.10">
    <property type="entry name" value="CV3147-like domain"/>
    <property type="match status" value="1"/>
</dbReference>
<dbReference type="Proteomes" id="UP001317259">
    <property type="component" value="Unassembled WGS sequence"/>
</dbReference>
<dbReference type="InterPro" id="IPR024071">
    <property type="entry name" value="S-Me-THD_C_sf"/>
</dbReference>
<name>A0ABT0FUU2_9ACTN</name>
<accession>A0ABT0FUU2</accession>
<protein>
    <submittedName>
        <fullName evidence="3">DUF917 domain-containing protein</fullName>
    </submittedName>
</protein>
<dbReference type="InterPro" id="IPR010318">
    <property type="entry name" value="S-Me-THD_N"/>
</dbReference>
<feature type="domain" description="S-Me-THD N-terminal" evidence="1">
    <location>
        <begin position="10"/>
        <end position="161"/>
    </location>
</feature>
<dbReference type="InterPro" id="IPR027479">
    <property type="entry name" value="S-Me-THD_N_sf"/>
</dbReference>
<dbReference type="Pfam" id="PF20906">
    <property type="entry name" value="S-Me-THD_C"/>
    <property type="match status" value="1"/>
</dbReference>
<dbReference type="InterPro" id="IPR048350">
    <property type="entry name" value="S-Me-THD-like_C"/>
</dbReference>
<dbReference type="Pfam" id="PF06032">
    <property type="entry name" value="S-Me-THD_N"/>
    <property type="match status" value="1"/>
</dbReference>
<dbReference type="RefSeq" id="WP_242382263.1">
    <property type="nucleotide sequence ID" value="NZ_JAKRKC020000001.1"/>
</dbReference>
<dbReference type="SUPFAM" id="SSF160991">
    <property type="entry name" value="CV3147-like"/>
    <property type="match status" value="1"/>
</dbReference>
<evidence type="ECO:0000259" key="2">
    <source>
        <dbReference type="Pfam" id="PF20906"/>
    </source>
</evidence>
<organism evidence="3 4">
    <name type="scientific">Actinomadura luzonensis</name>
    <dbReference type="NCBI Taxonomy" id="2805427"/>
    <lineage>
        <taxon>Bacteria</taxon>
        <taxon>Bacillati</taxon>
        <taxon>Actinomycetota</taxon>
        <taxon>Actinomycetes</taxon>
        <taxon>Streptosporangiales</taxon>
        <taxon>Thermomonosporaceae</taxon>
        <taxon>Actinomadura</taxon>
    </lineage>
</organism>
<reference evidence="3 4" key="1">
    <citation type="submission" date="2022-04" db="EMBL/GenBank/DDBJ databases">
        <title>Genome draft of Actinomadura sp. ATCC 31491.</title>
        <authorList>
            <person name="Shi X."/>
            <person name="Du Y."/>
        </authorList>
    </citation>
    <scope>NUCLEOTIDE SEQUENCE [LARGE SCALE GENOMIC DNA]</scope>
    <source>
        <strain evidence="3 4">ATCC 31491</strain>
    </source>
</reference>
<evidence type="ECO:0000313" key="4">
    <source>
        <dbReference type="Proteomes" id="UP001317259"/>
    </source>
</evidence>
<comment type="caution">
    <text evidence="3">The sequence shown here is derived from an EMBL/GenBank/DDBJ whole genome shotgun (WGS) entry which is preliminary data.</text>
</comment>
<keyword evidence="4" id="KW-1185">Reference proteome</keyword>
<evidence type="ECO:0000259" key="1">
    <source>
        <dbReference type="Pfam" id="PF06032"/>
    </source>
</evidence>
<gene>
    <name evidence="3" type="ORF">MF672_020155</name>
</gene>